<dbReference type="GO" id="GO:0003676">
    <property type="term" value="F:nucleic acid binding"/>
    <property type="evidence" value="ECO:0007669"/>
    <property type="project" value="InterPro"/>
</dbReference>
<evidence type="ECO:0000256" key="3">
    <source>
        <dbReference type="ARBA" id="ARBA00022801"/>
    </source>
</evidence>
<proteinExistence type="predicted"/>
<keyword evidence="5" id="KW-0255">Endonuclease</keyword>
<protein>
    <submittedName>
        <fullName evidence="5">Endonuclease</fullName>
    </submittedName>
</protein>
<reference evidence="5 6" key="1">
    <citation type="journal article" date="2015" name="Genome Announc.">
        <title>Complete Genome of Citrobacter freundii Siphophage Stevie.</title>
        <authorList>
            <person name="Shaw J.P."/>
            <person name="Aviles Medina C.A."/>
            <person name="Chen Y."/>
            <person name="Luna A.J."/>
            <person name="Hernandez A.C."/>
            <person name="Kuty Everett G.F."/>
        </authorList>
    </citation>
    <scope>NUCLEOTIDE SEQUENCE [LARGE SCALE GENOMIC DNA]</scope>
</reference>
<name>A0A0A0YVX5_9CAUD</name>
<dbReference type="GO" id="GO:0016788">
    <property type="term" value="F:hydrolase activity, acting on ester bonds"/>
    <property type="evidence" value="ECO:0007669"/>
    <property type="project" value="InterPro"/>
</dbReference>
<feature type="domain" description="VRR-NUC" evidence="4">
    <location>
        <begin position="22"/>
        <end position="123"/>
    </location>
</feature>
<evidence type="ECO:0000256" key="2">
    <source>
        <dbReference type="ARBA" id="ARBA00022722"/>
    </source>
</evidence>
<accession>A0A0A0YVX5</accession>
<sequence length="135" mass="15350">MVTDKGDYLEYYDKSDPDDRKEEAHQVDSYSWLTYEFPMWLVWHTKNEGKKTIGTAVKDQQAGVKKGVSDILILTGFIGCKYAFIAIELKRANKKGTKVSQEQREFLRRVRECGGFAAVCYGVDQVKLAIADATK</sequence>
<dbReference type="Gene3D" id="3.40.1350.10">
    <property type="match status" value="1"/>
</dbReference>
<dbReference type="EMBL" id="KM236241">
    <property type="protein sequence ID" value="AIX12300.1"/>
    <property type="molecule type" value="Genomic_DNA"/>
</dbReference>
<keyword evidence="2" id="KW-0540">Nuclease</keyword>
<dbReference type="InterPro" id="IPR014883">
    <property type="entry name" value="VRR_NUC"/>
</dbReference>
<dbReference type="GeneID" id="24722919"/>
<dbReference type="GO" id="GO:0004519">
    <property type="term" value="F:endonuclease activity"/>
    <property type="evidence" value="ECO:0007669"/>
    <property type="project" value="UniProtKB-KW"/>
</dbReference>
<gene>
    <name evidence="5" type="ORF">CPT_Stevie31</name>
</gene>
<dbReference type="InterPro" id="IPR011856">
    <property type="entry name" value="tRNA_endonuc-like_dom_sf"/>
</dbReference>
<dbReference type="Proteomes" id="UP000030325">
    <property type="component" value="Segment"/>
</dbReference>
<evidence type="ECO:0000259" key="4">
    <source>
        <dbReference type="Pfam" id="PF08774"/>
    </source>
</evidence>
<evidence type="ECO:0000313" key="5">
    <source>
        <dbReference type="EMBL" id="AIX12300.1"/>
    </source>
</evidence>
<organism evidence="5 6">
    <name type="scientific">Citrobacter phage Stevie</name>
    <dbReference type="NCBI Taxonomy" id="2885922"/>
    <lineage>
        <taxon>Viruses</taxon>
        <taxon>Duplodnaviria</taxon>
        <taxon>Heunggongvirae</taxon>
        <taxon>Uroviricota</taxon>
        <taxon>Caudoviricetes</taxon>
        <taxon>Drexlerviridae</taxon>
        <taxon>Tempevirinae</taxon>
        <taxon>Tlsvirus</taxon>
        <taxon>Tlsvirus stevie</taxon>
    </lineage>
</organism>
<dbReference type="KEGG" id="vg:24722919"/>
<dbReference type="Pfam" id="PF08774">
    <property type="entry name" value="VRR_NUC"/>
    <property type="match status" value="1"/>
</dbReference>
<evidence type="ECO:0000256" key="1">
    <source>
        <dbReference type="ARBA" id="ARBA00001946"/>
    </source>
</evidence>
<keyword evidence="3" id="KW-0378">Hydrolase</keyword>
<comment type="cofactor">
    <cofactor evidence="1">
        <name>Mg(2+)</name>
        <dbReference type="ChEBI" id="CHEBI:18420"/>
    </cofactor>
</comment>
<evidence type="ECO:0000313" key="6">
    <source>
        <dbReference type="Proteomes" id="UP000030325"/>
    </source>
</evidence>
<dbReference type="RefSeq" id="YP_009148737.1">
    <property type="nucleotide sequence ID" value="NC_027350.1"/>
</dbReference>
<dbReference type="SMR" id="A0A0A0YVX5"/>
<keyword evidence="6" id="KW-1185">Reference proteome</keyword>